<gene>
    <name evidence="1" type="ORF">N3K66_001269</name>
</gene>
<proteinExistence type="predicted"/>
<evidence type="ECO:0000313" key="1">
    <source>
        <dbReference type="EMBL" id="KAI9904740.1"/>
    </source>
</evidence>
<evidence type="ECO:0000313" key="2">
    <source>
        <dbReference type="Proteomes" id="UP001163324"/>
    </source>
</evidence>
<sequence length="293" mass="30100">MKLLTLLFATSASATSLLLPLYSPPGDDGSGWASVQAALSGNPNINATVVINVSNGPGGSDGPDAGWIAGGSALASLPNVKLAGYVHCSRCQRPAEEVKADVAAWAAWREHGVDVAGIFVDEAPNDGSCADYMRDLTDHARGLPSLGGLDAAVVYNPGFPAAPHSLDAYYALGPTYVSALETCFAAESNGQDLCDGAYEVYDAAGYGTTVDATLEDWVGVEHYARTAVLVHGFHGSNGMYEADDGATLVGALGALVDRGMGAAVFTTNHWLTPDALPADIVAVADSLDMAHSL</sequence>
<organism evidence="1 2">
    <name type="scientific">Trichothecium roseum</name>
    <dbReference type="NCBI Taxonomy" id="47278"/>
    <lineage>
        <taxon>Eukaryota</taxon>
        <taxon>Fungi</taxon>
        <taxon>Dikarya</taxon>
        <taxon>Ascomycota</taxon>
        <taxon>Pezizomycotina</taxon>
        <taxon>Sordariomycetes</taxon>
        <taxon>Hypocreomycetidae</taxon>
        <taxon>Hypocreales</taxon>
        <taxon>Hypocreales incertae sedis</taxon>
        <taxon>Trichothecium</taxon>
    </lineage>
</organism>
<protein>
    <submittedName>
        <fullName evidence="1">Uncharacterized protein</fullName>
    </submittedName>
</protein>
<dbReference type="EMBL" id="CM047940">
    <property type="protein sequence ID" value="KAI9904740.1"/>
    <property type="molecule type" value="Genomic_DNA"/>
</dbReference>
<keyword evidence="2" id="KW-1185">Reference proteome</keyword>
<dbReference type="Proteomes" id="UP001163324">
    <property type="component" value="Chromosome 1"/>
</dbReference>
<comment type="caution">
    <text evidence="1">The sequence shown here is derived from an EMBL/GenBank/DDBJ whole genome shotgun (WGS) entry which is preliminary data.</text>
</comment>
<accession>A0ACC0VFX4</accession>
<name>A0ACC0VFX4_9HYPO</name>
<reference evidence="1" key="1">
    <citation type="submission" date="2022-10" db="EMBL/GenBank/DDBJ databases">
        <title>Complete Genome of Trichothecium roseum strain YXFP-22015, a Plant Pathogen Isolated from Citrus.</title>
        <authorList>
            <person name="Wang Y."/>
            <person name="Zhu L."/>
        </authorList>
    </citation>
    <scope>NUCLEOTIDE SEQUENCE</scope>
    <source>
        <strain evidence="1">YXFP-22015</strain>
    </source>
</reference>